<dbReference type="EMBL" id="VCEB01000549">
    <property type="protein sequence ID" value="KAB0353672.1"/>
    <property type="molecule type" value="Genomic_DNA"/>
</dbReference>
<organism evidence="1 2">
    <name type="scientific">Muntiacus reevesi</name>
    <name type="common">Reeves' muntjac</name>
    <name type="synonym">Cervus reevesi</name>
    <dbReference type="NCBI Taxonomy" id="9886"/>
    <lineage>
        <taxon>Eukaryota</taxon>
        <taxon>Metazoa</taxon>
        <taxon>Chordata</taxon>
        <taxon>Craniata</taxon>
        <taxon>Vertebrata</taxon>
        <taxon>Euteleostomi</taxon>
        <taxon>Mammalia</taxon>
        <taxon>Eutheria</taxon>
        <taxon>Laurasiatheria</taxon>
        <taxon>Artiodactyla</taxon>
        <taxon>Ruminantia</taxon>
        <taxon>Pecora</taxon>
        <taxon>Cervidae</taxon>
        <taxon>Muntiacinae</taxon>
        <taxon>Muntiacus</taxon>
    </lineage>
</organism>
<name>A0A5N3VWV8_MUNRE</name>
<protein>
    <submittedName>
        <fullName evidence="1">Uncharacterized protein</fullName>
    </submittedName>
</protein>
<keyword evidence="2" id="KW-1185">Reference proteome</keyword>
<proteinExistence type="predicted"/>
<dbReference type="AlphaFoldDB" id="A0A5N3VWV8"/>
<evidence type="ECO:0000313" key="2">
    <source>
        <dbReference type="Proteomes" id="UP000326062"/>
    </source>
</evidence>
<evidence type="ECO:0000313" key="1">
    <source>
        <dbReference type="EMBL" id="KAB0353672.1"/>
    </source>
</evidence>
<reference evidence="1 2" key="1">
    <citation type="submission" date="2019-06" db="EMBL/GenBank/DDBJ databases">
        <title>Discovery of a novel chromosome fission-fusion reversal in muntjac.</title>
        <authorList>
            <person name="Mudd A.B."/>
            <person name="Bredeson J.V."/>
            <person name="Baum R."/>
            <person name="Hockemeyer D."/>
            <person name="Rokhsar D.S."/>
        </authorList>
    </citation>
    <scope>NUCLEOTIDE SEQUENCE [LARGE SCALE GENOMIC DNA]</scope>
    <source>
        <strain evidence="1">UCam_UCB_Mr</strain>
        <tissue evidence="1">Fibroblast cell line</tissue>
    </source>
</reference>
<sequence length="72" mass="8557">MDWLDLLAVQGTLKSLLQISDLIWLSLDVLLFWKTFLLYNQGPEYHYLHQMLGELSENELTPHCPQHHQRKP</sequence>
<gene>
    <name evidence="1" type="ORF">FD755_023629</name>
</gene>
<comment type="caution">
    <text evidence="1">The sequence shown here is derived from an EMBL/GenBank/DDBJ whole genome shotgun (WGS) entry which is preliminary data.</text>
</comment>
<accession>A0A5N3VWV8</accession>
<dbReference type="Proteomes" id="UP000326062">
    <property type="component" value="Unassembled WGS sequence"/>
</dbReference>